<dbReference type="GO" id="GO:0008270">
    <property type="term" value="F:zinc ion binding"/>
    <property type="evidence" value="ECO:0007669"/>
    <property type="project" value="InterPro"/>
</dbReference>
<evidence type="ECO:0000256" key="4">
    <source>
        <dbReference type="ARBA" id="ARBA00023015"/>
    </source>
</evidence>
<evidence type="ECO:0000313" key="9">
    <source>
        <dbReference type="EMBL" id="OHA75932.1"/>
    </source>
</evidence>
<dbReference type="PANTHER" id="PTHR30455:SF2">
    <property type="entry name" value="TRANSCRIPTIONAL REPRESSOR NRDR"/>
    <property type="match status" value="1"/>
</dbReference>
<dbReference type="GO" id="GO:0005524">
    <property type="term" value="F:ATP binding"/>
    <property type="evidence" value="ECO:0007669"/>
    <property type="project" value="UniProtKB-UniRule"/>
</dbReference>
<dbReference type="PROSITE" id="PS51161">
    <property type="entry name" value="ATP_CONE"/>
    <property type="match status" value="1"/>
</dbReference>
<dbReference type="EMBL" id="MHUL01000047">
    <property type="protein sequence ID" value="OHA75932.1"/>
    <property type="molecule type" value="Genomic_DNA"/>
</dbReference>
<evidence type="ECO:0000313" key="10">
    <source>
        <dbReference type="Proteomes" id="UP000178222"/>
    </source>
</evidence>
<evidence type="ECO:0000256" key="3">
    <source>
        <dbReference type="ARBA" id="ARBA00022840"/>
    </source>
</evidence>
<dbReference type="InterPro" id="IPR003796">
    <property type="entry name" value="RNR_NrdR-like"/>
</dbReference>
<keyword evidence="2 7" id="KW-0547">Nucleotide-binding</keyword>
<sequence length="153" mass="17873">MHCPRCQKSTKVVNSRPLEDGRAVKRRRECLHCSQRFSTYERLSLGDFRVVKRNDSKELYARHKIEAGLRKALEKRPVTEAQFQKLLFDIEADIFSIGKEKISSEQIGRIVLDRLRKTDKVGYLRFASVYRNFRSPQAFAKEIEKLEKVGARA</sequence>
<keyword evidence="3 7" id="KW-0067">ATP-binding</keyword>
<evidence type="ECO:0000256" key="1">
    <source>
        <dbReference type="ARBA" id="ARBA00022491"/>
    </source>
</evidence>
<protein>
    <recommendedName>
        <fullName evidence="7">Transcriptional repressor NrdR</fullName>
    </recommendedName>
</protein>
<organism evidence="9 10">
    <name type="scientific">Candidatus Wildermuthbacteria bacterium RIFCSPLOWO2_02_FULL_47_9c</name>
    <dbReference type="NCBI Taxonomy" id="1802466"/>
    <lineage>
        <taxon>Bacteria</taxon>
        <taxon>Candidatus Wildermuthiibacteriota</taxon>
    </lineage>
</organism>
<reference evidence="9 10" key="1">
    <citation type="journal article" date="2016" name="Nat. Commun.">
        <title>Thousands of microbial genomes shed light on interconnected biogeochemical processes in an aquifer system.</title>
        <authorList>
            <person name="Anantharaman K."/>
            <person name="Brown C.T."/>
            <person name="Hug L.A."/>
            <person name="Sharon I."/>
            <person name="Castelle C.J."/>
            <person name="Probst A.J."/>
            <person name="Thomas B.C."/>
            <person name="Singh A."/>
            <person name="Wilkins M.J."/>
            <person name="Karaoz U."/>
            <person name="Brodie E.L."/>
            <person name="Williams K.H."/>
            <person name="Hubbard S.S."/>
            <person name="Banfield J.F."/>
        </authorList>
    </citation>
    <scope>NUCLEOTIDE SEQUENCE [LARGE SCALE GENOMIC DNA]</scope>
</reference>
<dbReference type="InterPro" id="IPR055173">
    <property type="entry name" value="NrdR-like_N"/>
</dbReference>
<proteinExistence type="inferred from homology"/>
<comment type="caution">
    <text evidence="7">Lacks conserved residue(s) required for the propagation of feature annotation.</text>
</comment>
<comment type="similarity">
    <text evidence="7">Belongs to the NrdR family.</text>
</comment>
<feature type="domain" description="ATP-cone" evidence="8">
    <location>
        <begin position="48"/>
        <end position="138"/>
    </location>
</feature>
<keyword evidence="1 7" id="KW-0678">Repressor</keyword>
<evidence type="ECO:0000256" key="2">
    <source>
        <dbReference type="ARBA" id="ARBA00022741"/>
    </source>
</evidence>
<evidence type="ECO:0000259" key="8">
    <source>
        <dbReference type="PROSITE" id="PS51161"/>
    </source>
</evidence>
<dbReference type="Pfam" id="PF22811">
    <property type="entry name" value="Zn_ribbon_NrdR"/>
    <property type="match status" value="1"/>
</dbReference>
<dbReference type="AlphaFoldDB" id="A0A1G2RUH0"/>
<evidence type="ECO:0000256" key="6">
    <source>
        <dbReference type="ARBA" id="ARBA00023163"/>
    </source>
</evidence>
<comment type="caution">
    <text evidence="9">The sequence shown here is derived from an EMBL/GenBank/DDBJ whole genome shotgun (WGS) entry which is preliminary data.</text>
</comment>
<keyword evidence="6 7" id="KW-0804">Transcription</keyword>
<dbReference type="Pfam" id="PF03477">
    <property type="entry name" value="ATP-cone"/>
    <property type="match status" value="1"/>
</dbReference>
<evidence type="ECO:0000256" key="7">
    <source>
        <dbReference type="HAMAP-Rule" id="MF_00440"/>
    </source>
</evidence>
<dbReference type="InterPro" id="IPR005144">
    <property type="entry name" value="ATP-cone_dom"/>
</dbReference>
<dbReference type="GO" id="GO:0003677">
    <property type="term" value="F:DNA binding"/>
    <property type="evidence" value="ECO:0007669"/>
    <property type="project" value="UniProtKB-KW"/>
</dbReference>
<evidence type="ECO:0000256" key="5">
    <source>
        <dbReference type="ARBA" id="ARBA00023125"/>
    </source>
</evidence>
<dbReference type="Proteomes" id="UP000178222">
    <property type="component" value="Unassembled WGS sequence"/>
</dbReference>
<accession>A0A1G2RUH0</accession>
<dbReference type="HAMAP" id="MF_00440">
    <property type="entry name" value="NrdR"/>
    <property type="match status" value="1"/>
</dbReference>
<keyword evidence="5 7" id="KW-0238">DNA-binding</keyword>
<dbReference type="GO" id="GO:0045892">
    <property type="term" value="P:negative regulation of DNA-templated transcription"/>
    <property type="evidence" value="ECO:0007669"/>
    <property type="project" value="UniProtKB-UniRule"/>
</dbReference>
<keyword evidence="4 7" id="KW-0805">Transcription regulation</keyword>
<comment type="function">
    <text evidence="7">Negatively regulates transcription of bacterial ribonucleotide reductase nrd genes and operons by binding to NrdR-boxes.</text>
</comment>
<gene>
    <name evidence="7" type="primary">nrdR</name>
    <name evidence="9" type="ORF">A3J30_00700</name>
</gene>
<dbReference type="PANTHER" id="PTHR30455">
    <property type="entry name" value="TRANSCRIPTIONAL REPRESSOR NRDR"/>
    <property type="match status" value="1"/>
</dbReference>
<name>A0A1G2RUH0_9BACT</name>
<dbReference type="NCBIfam" id="TIGR00244">
    <property type="entry name" value="transcriptional regulator NrdR"/>
    <property type="match status" value="1"/>
</dbReference>